<dbReference type="Proteomes" id="UP000198253">
    <property type="component" value="Chromosome I"/>
</dbReference>
<dbReference type="InParanoid" id="A0A1C5A488"/>
<dbReference type="GO" id="GO:0016787">
    <property type="term" value="F:hydrolase activity"/>
    <property type="evidence" value="ECO:0007669"/>
    <property type="project" value="UniProtKB-KW"/>
</dbReference>
<dbReference type="Gene3D" id="3.40.50.1820">
    <property type="entry name" value="alpha/beta hydrolase"/>
    <property type="match status" value="1"/>
</dbReference>
<accession>A0A1C5A488</accession>
<evidence type="ECO:0000313" key="4">
    <source>
        <dbReference type="Proteomes" id="UP000198253"/>
    </source>
</evidence>
<dbReference type="Pfam" id="PF20434">
    <property type="entry name" value="BD-FAE"/>
    <property type="match status" value="1"/>
</dbReference>
<dbReference type="AlphaFoldDB" id="A0A1C5A488"/>
<reference evidence="4" key="1">
    <citation type="submission" date="2016-06" db="EMBL/GenBank/DDBJ databases">
        <authorList>
            <person name="Varghese N."/>
            <person name="Submissions Spin"/>
        </authorList>
    </citation>
    <scope>NUCLEOTIDE SEQUENCE [LARGE SCALE GENOMIC DNA]</scope>
    <source>
        <strain evidence="4">DSM 43816</strain>
    </source>
</reference>
<dbReference type="SUPFAM" id="SSF53474">
    <property type="entry name" value="alpha/beta-Hydrolases"/>
    <property type="match status" value="1"/>
</dbReference>
<sequence length="273" mass="29175">MTATRAELDRELSPSSAAVDAQATLTRYRLLSQAARRDLAHRVDVRYGPHPAEVLHHFPPRRPGAPLLVFVHGGHWQESSKEDACFPAPGLVAAGFGYLALGYGLAPTRRLPEMSASVRRGLAWARDQARALGGREDAVFAAGSSAGAHLVAMAADLPLAGMFLLSGLYDLAPVVDSYVNDALGLTPAEAREQSPLLRPPPAAPVLLAVGEHETGEYHRQQRRYAASLRRAGTPVTELVVAGRDHFDLLFDLGDPTTELGAAVVRAAERGSWG</sequence>
<dbReference type="InterPro" id="IPR029058">
    <property type="entry name" value="AB_hydrolase_fold"/>
</dbReference>
<feature type="domain" description="BD-FAE-like" evidence="2">
    <location>
        <begin position="65"/>
        <end position="155"/>
    </location>
</feature>
<dbReference type="InterPro" id="IPR049492">
    <property type="entry name" value="BD-FAE-like_dom"/>
</dbReference>
<dbReference type="EMBL" id="LT607413">
    <property type="protein sequence ID" value="SCF39976.1"/>
    <property type="molecule type" value="Genomic_DNA"/>
</dbReference>
<evidence type="ECO:0000259" key="2">
    <source>
        <dbReference type="Pfam" id="PF20434"/>
    </source>
</evidence>
<proteinExistence type="predicted"/>
<keyword evidence="4" id="KW-1185">Reference proteome</keyword>
<dbReference type="PANTHER" id="PTHR48081:SF33">
    <property type="entry name" value="KYNURENINE FORMAMIDASE"/>
    <property type="match status" value="1"/>
</dbReference>
<dbReference type="FunCoup" id="A0A1C5A488">
    <property type="interactions" value="61"/>
</dbReference>
<organism evidence="3 4">
    <name type="scientific">Micromonospora echinospora</name>
    <name type="common">Micromonospora purpurea</name>
    <dbReference type="NCBI Taxonomy" id="1877"/>
    <lineage>
        <taxon>Bacteria</taxon>
        <taxon>Bacillati</taxon>
        <taxon>Actinomycetota</taxon>
        <taxon>Actinomycetes</taxon>
        <taxon>Micromonosporales</taxon>
        <taxon>Micromonosporaceae</taxon>
        <taxon>Micromonospora</taxon>
    </lineage>
</organism>
<keyword evidence="1" id="KW-0378">Hydrolase</keyword>
<dbReference type="PANTHER" id="PTHR48081">
    <property type="entry name" value="AB HYDROLASE SUPERFAMILY PROTEIN C4A8.06C"/>
    <property type="match status" value="1"/>
</dbReference>
<dbReference type="RefSeq" id="WP_157749045.1">
    <property type="nucleotide sequence ID" value="NZ_LT607413.1"/>
</dbReference>
<name>A0A1C5A488_MICEC</name>
<protein>
    <submittedName>
        <fullName evidence="3">Arylformamidase</fullName>
    </submittedName>
</protein>
<evidence type="ECO:0000256" key="1">
    <source>
        <dbReference type="ARBA" id="ARBA00022801"/>
    </source>
</evidence>
<gene>
    <name evidence="3" type="ORF">GA0070618_6269</name>
</gene>
<evidence type="ECO:0000313" key="3">
    <source>
        <dbReference type="EMBL" id="SCF39976.1"/>
    </source>
</evidence>
<dbReference type="InterPro" id="IPR050300">
    <property type="entry name" value="GDXG_lipolytic_enzyme"/>
</dbReference>